<evidence type="ECO:0000256" key="1">
    <source>
        <dbReference type="ARBA" id="ARBA00000073"/>
    </source>
</evidence>
<organism evidence="8 9">
    <name type="scientific">Caldinitratiruptor microaerophilus</name>
    <dbReference type="NCBI Taxonomy" id="671077"/>
    <lineage>
        <taxon>Bacteria</taxon>
        <taxon>Bacillati</taxon>
        <taxon>Bacillota</taxon>
        <taxon>Clostridia</taxon>
        <taxon>Eubacteriales</taxon>
        <taxon>Symbiobacteriaceae</taxon>
        <taxon>Caldinitratiruptor</taxon>
    </lineage>
</organism>
<dbReference type="Pfam" id="PF00849">
    <property type="entry name" value="PseudoU_synth_2"/>
    <property type="match status" value="1"/>
</dbReference>
<comment type="function">
    <text evidence="6">Responsible for synthesis of pseudouridine from uracil.</text>
</comment>
<dbReference type="PANTHER" id="PTHR21600">
    <property type="entry name" value="MITOCHONDRIAL RNA PSEUDOURIDINE SYNTHASE"/>
    <property type="match status" value="1"/>
</dbReference>
<dbReference type="PROSITE" id="PS50889">
    <property type="entry name" value="S4"/>
    <property type="match status" value="1"/>
</dbReference>
<dbReference type="Proteomes" id="UP001163687">
    <property type="component" value="Chromosome"/>
</dbReference>
<dbReference type="CDD" id="cd00165">
    <property type="entry name" value="S4"/>
    <property type="match status" value="1"/>
</dbReference>
<dbReference type="InterPro" id="IPR006145">
    <property type="entry name" value="PsdUridine_synth_RsuA/RluA"/>
</dbReference>
<dbReference type="SMART" id="SM00363">
    <property type="entry name" value="S4"/>
    <property type="match status" value="1"/>
</dbReference>
<evidence type="ECO:0000256" key="4">
    <source>
        <dbReference type="PIRSR" id="PIRSR606225-1"/>
    </source>
</evidence>
<dbReference type="InterPro" id="IPR036986">
    <property type="entry name" value="S4_RNA-bd_sf"/>
</dbReference>
<dbReference type="PANTHER" id="PTHR21600:SF44">
    <property type="entry name" value="RIBOSOMAL LARGE SUBUNIT PSEUDOURIDINE SYNTHASE D"/>
    <property type="match status" value="1"/>
</dbReference>
<dbReference type="RefSeq" id="WP_264841424.1">
    <property type="nucleotide sequence ID" value="NZ_AP025628.1"/>
</dbReference>
<dbReference type="InterPro" id="IPR002942">
    <property type="entry name" value="S4_RNA-bd"/>
</dbReference>
<dbReference type="EC" id="5.4.99.-" evidence="6"/>
<evidence type="ECO:0000256" key="2">
    <source>
        <dbReference type="ARBA" id="ARBA00010876"/>
    </source>
</evidence>
<dbReference type="EMBL" id="AP025628">
    <property type="protein sequence ID" value="BDG60723.1"/>
    <property type="molecule type" value="Genomic_DNA"/>
</dbReference>
<feature type="domain" description="RNA-binding S4" evidence="7">
    <location>
        <begin position="16"/>
        <end position="81"/>
    </location>
</feature>
<dbReference type="AlphaFoldDB" id="A0AA35G8R7"/>
<comment type="similarity">
    <text evidence="2 6">Belongs to the pseudouridine synthase RluA family.</text>
</comment>
<dbReference type="Gene3D" id="3.30.2350.10">
    <property type="entry name" value="Pseudouridine synthase"/>
    <property type="match status" value="1"/>
</dbReference>
<dbReference type="InterPro" id="IPR050188">
    <property type="entry name" value="RluA_PseudoU_synthase"/>
</dbReference>
<keyword evidence="3 6" id="KW-0413">Isomerase</keyword>
<dbReference type="SUPFAM" id="SSF55120">
    <property type="entry name" value="Pseudouridine synthase"/>
    <property type="match status" value="1"/>
</dbReference>
<dbReference type="Gene3D" id="3.10.290.10">
    <property type="entry name" value="RNA-binding S4 domain"/>
    <property type="match status" value="1"/>
</dbReference>
<dbReference type="InterPro" id="IPR020103">
    <property type="entry name" value="PsdUridine_synth_cat_dom_sf"/>
</dbReference>
<evidence type="ECO:0000256" key="6">
    <source>
        <dbReference type="RuleBase" id="RU362028"/>
    </source>
</evidence>
<evidence type="ECO:0000256" key="5">
    <source>
        <dbReference type="PROSITE-ProRule" id="PRU00182"/>
    </source>
</evidence>
<gene>
    <name evidence="8" type="primary">ylyB</name>
    <name evidence="8" type="ORF">caldi_18130</name>
</gene>
<feature type="active site" evidence="4">
    <location>
        <position position="143"/>
    </location>
</feature>
<accession>A0AA35G8R7</accession>
<dbReference type="PROSITE" id="PS01129">
    <property type="entry name" value="PSI_RLU"/>
    <property type="match status" value="1"/>
</dbReference>
<dbReference type="KEGG" id="cmic:caldi_18130"/>
<dbReference type="GO" id="GO:0003723">
    <property type="term" value="F:RNA binding"/>
    <property type="evidence" value="ECO:0007669"/>
    <property type="project" value="UniProtKB-KW"/>
</dbReference>
<dbReference type="Pfam" id="PF01479">
    <property type="entry name" value="S4"/>
    <property type="match status" value="1"/>
</dbReference>
<evidence type="ECO:0000256" key="3">
    <source>
        <dbReference type="ARBA" id="ARBA00023235"/>
    </source>
</evidence>
<evidence type="ECO:0000259" key="7">
    <source>
        <dbReference type="SMART" id="SM00363"/>
    </source>
</evidence>
<dbReference type="NCBIfam" id="TIGR00005">
    <property type="entry name" value="rluA_subfam"/>
    <property type="match status" value="1"/>
</dbReference>
<dbReference type="GO" id="GO:0120159">
    <property type="term" value="F:rRNA pseudouridine synthase activity"/>
    <property type="evidence" value="ECO:0007669"/>
    <property type="project" value="UniProtKB-ARBA"/>
</dbReference>
<sequence length="314" mass="34353">MTQVFRFRAGEADAGQRLDVFLAAQPEPGLSRARIQALIRSGRCRVGGRPARAGQRLSPGDEVVLEVPPPEAAGLVPEDIPLDVVYRDEDVLVVNKPRGLVVHPAAGHARGTLANTVAGMAAWEDGEDVPGDPARPGIVHRLDKDTTGLLVVALNPQAHQRLAEQVQRRALRREYLAIVHGSPPVESGRIEAPVGRHPTDRKRMAVTPGRGREAITHFRVLERYRGFSLVQCRLETGRTHQIRVHLAYIGHPVAGDPVYGPRRQALGLTAQALHAFRLGFVHPRTGEWLQFEVPPPEDMARAIEALRRGEAGEA</sequence>
<name>A0AA35G8R7_9FIRM</name>
<evidence type="ECO:0000313" key="9">
    <source>
        <dbReference type="Proteomes" id="UP001163687"/>
    </source>
</evidence>
<dbReference type="SUPFAM" id="SSF55174">
    <property type="entry name" value="Alpha-L RNA-binding motif"/>
    <property type="match status" value="1"/>
</dbReference>
<dbReference type="CDD" id="cd02869">
    <property type="entry name" value="PseudoU_synth_RluA_like"/>
    <property type="match status" value="1"/>
</dbReference>
<keyword evidence="9" id="KW-1185">Reference proteome</keyword>
<dbReference type="InterPro" id="IPR006224">
    <property type="entry name" value="PsdUridine_synth_RluA-like_CS"/>
</dbReference>
<keyword evidence="5" id="KW-0694">RNA-binding</keyword>
<dbReference type="InterPro" id="IPR006225">
    <property type="entry name" value="PsdUridine_synth_RluC/D"/>
</dbReference>
<dbReference type="GO" id="GO:0000455">
    <property type="term" value="P:enzyme-directed rRNA pseudouridine synthesis"/>
    <property type="evidence" value="ECO:0007669"/>
    <property type="project" value="TreeGrafter"/>
</dbReference>
<protein>
    <recommendedName>
        <fullName evidence="6">Pseudouridine synthase</fullName>
        <ecNumber evidence="6">5.4.99.-</ecNumber>
    </recommendedName>
</protein>
<evidence type="ECO:0000313" key="8">
    <source>
        <dbReference type="EMBL" id="BDG60723.1"/>
    </source>
</evidence>
<proteinExistence type="inferred from homology"/>
<comment type="catalytic activity">
    <reaction evidence="1 6">
        <text>a uridine in RNA = a pseudouridine in RNA</text>
        <dbReference type="Rhea" id="RHEA:48348"/>
        <dbReference type="Rhea" id="RHEA-COMP:12068"/>
        <dbReference type="Rhea" id="RHEA-COMP:12069"/>
        <dbReference type="ChEBI" id="CHEBI:65314"/>
        <dbReference type="ChEBI" id="CHEBI:65315"/>
    </reaction>
</comment>
<reference evidence="8" key="1">
    <citation type="submission" date="2022-03" db="EMBL/GenBank/DDBJ databases">
        <title>Complete genome sequence of Caldinitratiruptor microaerophilus.</title>
        <authorList>
            <person name="Mukaiyama R."/>
            <person name="Nishiyama T."/>
            <person name="Ueda K."/>
        </authorList>
    </citation>
    <scope>NUCLEOTIDE SEQUENCE</scope>
    <source>
        <strain evidence="8">JCM 16183</strain>
    </source>
</reference>